<feature type="compositionally biased region" description="Basic and acidic residues" evidence="13">
    <location>
        <begin position="373"/>
        <end position="390"/>
    </location>
</feature>
<evidence type="ECO:0000259" key="14">
    <source>
        <dbReference type="PROSITE" id="PS51199"/>
    </source>
</evidence>
<evidence type="ECO:0000256" key="1">
    <source>
        <dbReference type="ARBA" id="ARBA00008428"/>
    </source>
</evidence>
<dbReference type="EMBL" id="NBZD01000001">
    <property type="protein sequence ID" value="PNH19701.1"/>
    <property type="molecule type" value="Genomic_DNA"/>
</dbReference>
<feature type="region of interest" description="Disordered" evidence="13">
    <location>
        <begin position="370"/>
        <end position="390"/>
    </location>
</feature>
<accession>A0A2J8B4K0</accession>
<evidence type="ECO:0000256" key="2">
    <source>
        <dbReference type="ARBA" id="ARBA00022515"/>
    </source>
</evidence>
<keyword evidence="6 12" id="KW-0347">Helicase</keyword>
<keyword evidence="9" id="KW-0413">Isomerase</keyword>
<dbReference type="EC" id="5.6.2.3" evidence="11 12"/>
<evidence type="ECO:0000256" key="11">
    <source>
        <dbReference type="NCBIfam" id="TIGR00665"/>
    </source>
</evidence>
<comment type="function">
    <text evidence="12">The main replicative DNA helicase, it participates in initiation and elongation during chromosome replication. Travels ahead of the DNA replisome, separating dsDNA into templates for DNA synthesis. A processive ATP-dependent 5'-3' DNA helicase it has DNA-dependent ATPase activity.</text>
</comment>
<sequence length="480" mass="53130">MADNNTGKSSSSLRGQVLPNNVEAEKSVLGCALANEKNLNTIAANLQDTDFYEPRHQFIFRAMLNLMSHGRPIDILTVYNALDGDKLADKVGGMPYISELLNQPPLIKNIDEYVSIVKEKSALRRLAVNMSEIIDLCLEQKENSELVINRAAEKIFQMRDSNETSGLEILKSVLSRKIEDMMENRHGSRSVPTGFASLDRITNGLTNGTMTILAARPGVGKSSFALNIATNIAVNQQGTVAVFSLEMSKEELATRILASFAGINSMSLQRNNISSGEMAKISAAVVKLMDAKLFIDDRVNCTPMEILAKCRQLKQEHSLSLVIVDYLQLMSLGSGRRNDSRQQEVSEISRSMKLIAKELDVPVLALSQLSRSSEQRKDEGGAPKLSDLRESGSLEQDADIVMFIVRKNSRPEEQQEQEAVELHIAKNRAGGLCNINLGWIPRFTRFYDIETATMQPPPEAVVSQDLPMPPGSNEELYPFE</sequence>
<gene>
    <name evidence="15" type="ORF">B7R76_02120</name>
</gene>
<dbReference type="GO" id="GO:0005829">
    <property type="term" value="C:cytosol"/>
    <property type="evidence" value="ECO:0007669"/>
    <property type="project" value="TreeGrafter"/>
</dbReference>
<feature type="region of interest" description="Disordered" evidence="13">
    <location>
        <begin position="459"/>
        <end position="480"/>
    </location>
</feature>
<keyword evidence="2 12" id="KW-0639">Primosome</keyword>
<dbReference type="GO" id="GO:0016887">
    <property type="term" value="F:ATP hydrolysis activity"/>
    <property type="evidence" value="ECO:0007669"/>
    <property type="project" value="RHEA"/>
</dbReference>
<dbReference type="RefSeq" id="WP_012993398.1">
    <property type="nucleotide sequence ID" value="NZ_NBZD01000001.1"/>
</dbReference>
<evidence type="ECO:0000256" key="10">
    <source>
        <dbReference type="ARBA" id="ARBA00048954"/>
    </source>
</evidence>
<dbReference type="Pfam" id="PF03796">
    <property type="entry name" value="DnaB_C"/>
    <property type="match status" value="1"/>
</dbReference>
<keyword evidence="7 12" id="KW-0067">ATP-binding</keyword>
<dbReference type="NCBIfam" id="TIGR00665">
    <property type="entry name" value="DnaB"/>
    <property type="match status" value="1"/>
</dbReference>
<feature type="domain" description="SF4 helicase" evidence="14">
    <location>
        <begin position="184"/>
        <end position="453"/>
    </location>
</feature>
<keyword evidence="5 12" id="KW-0378">Hydrolase</keyword>
<dbReference type="SUPFAM" id="SSF52540">
    <property type="entry name" value="P-loop containing nucleoside triphosphate hydrolases"/>
    <property type="match status" value="1"/>
</dbReference>
<evidence type="ECO:0000313" key="16">
    <source>
        <dbReference type="Proteomes" id="UP000236394"/>
    </source>
</evidence>
<dbReference type="InterPro" id="IPR036185">
    <property type="entry name" value="DNA_heli_DnaB-like_N_sf"/>
</dbReference>
<dbReference type="Pfam" id="PF00772">
    <property type="entry name" value="DnaB"/>
    <property type="match status" value="1"/>
</dbReference>
<keyword evidence="3 12" id="KW-0235">DNA replication</keyword>
<name>A0A2J8B4K0_9FIRM</name>
<dbReference type="InterPro" id="IPR027417">
    <property type="entry name" value="P-loop_NTPase"/>
</dbReference>
<dbReference type="GO" id="GO:0003677">
    <property type="term" value="F:DNA binding"/>
    <property type="evidence" value="ECO:0007669"/>
    <property type="project" value="UniProtKB-UniRule"/>
</dbReference>
<evidence type="ECO:0000256" key="13">
    <source>
        <dbReference type="SAM" id="MobiDB-lite"/>
    </source>
</evidence>
<evidence type="ECO:0000313" key="15">
    <source>
        <dbReference type="EMBL" id="PNH19701.1"/>
    </source>
</evidence>
<dbReference type="GO" id="GO:0043139">
    <property type="term" value="F:5'-3' DNA helicase activity"/>
    <property type="evidence" value="ECO:0007669"/>
    <property type="project" value="UniProtKB-EC"/>
</dbReference>
<dbReference type="CDD" id="cd00984">
    <property type="entry name" value="DnaB_C"/>
    <property type="match status" value="1"/>
</dbReference>
<comment type="catalytic activity">
    <reaction evidence="10 12">
        <text>ATP + H2O = ADP + phosphate + H(+)</text>
        <dbReference type="Rhea" id="RHEA:13065"/>
        <dbReference type="ChEBI" id="CHEBI:15377"/>
        <dbReference type="ChEBI" id="CHEBI:15378"/>
        <dbReference type="ChEBI" id="CHEBI:30616"/>
        <dbReference type="ChEBI" id="CHEBI:43474"/>
        <dbReference type="ChEBI" id="CHEBI:456216"/>
        <dbReference type="EC" id="5.6.2.3"/>
    </reaction>
</comment>
<evidence type="ECO:0000256" key="6">
    <source>
        <dbReference type="ARBA" id="ARBA00022806"/>
    </source>
</evidence>
<dbReference type="InterPro" id="IPR007693">
    <property type="entry name" value="DNA_helicase_DnaB-like_N"/>
</dbReference>
<dbReference type="PANTHER" id="PTHR30153">
    <property type="entry name" value="REPLICATIVE DNA HELICASE DNAB"/>
    <property type="match status" value="1"/>
</dbReference>
<dbReference type="GO" id="GO:1990077">
    <property type="term" value="C:primosome complex"/>
    <property type="evidence" value="ECO:0007669"/>
    <property type="project" value="UniProtKB-UniRule"/>
</dbReference>
<comment type="caution">
    <text evidence="15">The sequence shown here is derived from an EMBL/GenBank/DDBJ whole genome shotgun (WGS) entry which is preliminary data.</text>
</comment>
<proteinExistence type="inferred from homology"/>
<evidence type="ECO:0000256" key="5">
    <source>
        <dbReference type="ARBA" id="ARBA00022801"/>
    </source>
</evidence>
<dbReference type="Gene3D" id="3.40.50.300">
    <property type="entry name" value="P-loop containing nucleotide triphosphate hydrolases"/>
    <property type="match status" value="1"/>
</dbReference>
<reference evidence="16" key="1">
    <citation type="submission" date="2017-04" db="EMBL/GenBank/DDBJ databases">
        <authorList>
            <person name="Bumgarner R.E."/>
            <person name="Fredricks D.N."/>
            <person name="Srinivasan S."/>
        </authorList>
    </citation>
    <scope>NUCLEOTIDE SEQUENCE [LARGE SCALE GENOMIC DNA]</scope>
    <source>
        <strain evidence="16">KA00405</strain>
    </source>
</reference>
<protein>
    <recommendedName>
        <fullName evidence="11 12">Replicative DNA helicase</fullName>
        <ecNumber evidence="11 12">5.6.2.3</ecNumber>
    </recommendedName>
</protein>
<dbReference type="InterPro" id="IPR007692">
    <property type="entry name" value="DNA_helicase_DnaB"/>
</dbReference>
<dbReference type="GO" id="GO:0005524">
    <property type="term" value="F:ATP binding"/>
    <property type="evidence" value="ECO:0007669"/>
    <property type="project" value="UniProtKB-UniRule"/>
</dbReference>
<dbReference type="PANTHER" id="PTHR30153:SF2">
    <property type="entry name" value="REPLICATIVE DNA HELICASE"/>
    <property type="match status" value="1"/>
</dbReference>
<comment type="similarity">
    <text evidence="1 12">Belongs to the helicase family. DnaB subfamily.</text>
</comment>
<dbReference type="PROSITE" id="PS51199">
    <property type="entry name" value="SF4_HELICASE"/>
    <property type="match status" value="1"/>
</dbReference>
<dbReference type="AlphaFoldDB" id="A0A2J8B4K0"/>
<evidence type="ECO:0000256" key="8">
    <source>
        <dbReference type="ARBA" id="ARBA00023125"/>
    </source>
</evidence>
<evidence type="ECO:0000256" key="12">
    <source>
        <dbReference type="RuleBase" id="RU362085"/>
    </source>
</evidence>
<evidence type="ECO:0000256" key="7">
    <source>
        <dbReference type="ARBA" id="ARBA00022840"/>
    </source>
</evidence>
<evidence type="ECO:0000256" key="9">
    <source>
        <dbReference type="ARBA" id="ARBA00023235"/>
    </source>
</evidence>
<dbReference type="InterPro" id="IPR016136">
    <property type="entry name" value="DNA_helicase_N/primase_C"/>
</dbReference>
<organism evidence="15 16">
    <name type="scientific">Mageeibacillus indolicus</name>
    <dbReference type="NCBI Taxonomy" id="884684"/>
    <lineage>
        <taxon>Bacteria</taxon>
        <taxon>Bacillati</taxon>
        <taxon>Bacillota</taxon>
        <taxon>Clostridia</taxon>
        <taxon>Eubacteriales</taxon>
        <taxon>Oscillospiraceae</taxon>
        <taxon>Mageeibacillus</taxon>
    </lineage>
</organism>
<dbReference type="Proteomes" id="UP000236394">
    <property type="component" value="Unassembled WGS sequence"/>
</dbReference>
<keyword evidence="4 12" id="KW-0547">Nucleotide-binding</keyword>
<dbReference type="GO" id="GO:0006269">
    <property type="term" value="P:DNA replication, synthesis of primer"/>
    <property type="evidence" value="ECO:0007669"/>
    <property type="project" value="UniProtKB-UniRule"/>
</dbReference>
<dbReference type="OMA" id="IEFHARI"/>
<evidence type="ECO:0000256" key="3">
    <source>
        <dbReference type="ARBA" id="ARBA00022705"/>
    </source>
</evidence>
<dbReference type="Gene3D" id="1.10.860.10">
    <property type="entry name" value="DNAb Helicase, Chain A"/>
    <property type="match status" value="1"/>
</dbReference>
<evidence type="ECO:0000256" key="4">
    <source>
        <dbReference type="ARBA" id="ARBA00022741"/>
    </source>
</evidence>
<dbReference type="SUPFAM" id="SSF48024">
    <property type="entry name" value="N-terminal domain of DnaB helicase"/>
    <property type="match status" value="1"/>
</dbReference>
<dbReference type="InterPro" id="IPR007694">
    <property type="entry name" value="DNA_helicase_DnaB-like_C"/>
</dbReference>
<keyword evidence="8 12" id="KW-0238">DNA-binding</keyword>